<proteinExistence type="predicted"/>
<evidence type="ECO:0000313" key="2">
    <source>
        <dbReference type="Proteomes" id="UP001056383"/>
    </source>
</evidence>
<dbReference type="InterPro" id="IPR000760">
    <property type="entry name" value="Inositol_monophosphatase-like"/>
</dbReference>
<dbReference type="PRINTS" id="PR00377">
    <property type="entry name" value="IMPHPHTASES"/>
</dbReference>
<dbReference type="RefSeq" id="WP_010472527.1">
    <property type="nucleotide sequence ID" value="NZ_CP095474.1"/>
</dbReference>
<protein>
    <submittedName>
        <fullName evidence="1">Inositol monophosphatase</fullName>
    </submittedName>
</protein>
<evidence type="ECO:0000313" key="1">
    <source>
        <dbReference type="EMBL" id="URN17311.1"/>
    </source>
</evidence>
<dbReference type="Gene3D" id="3.30.540.10">
    <property type="entry name" value="Fructose-1,6-Bisphosphatase, subunit A, domain 1"/>
    <property type="match status" value="1"/>
</dbReference>
<dbReference type="Proteomes" id="UP001056383">
    <property type="component" value="Chromosome"/>
</dbReference>
<dbReference type="PANTHER" id="PTHR20854">
    <property type="entry name" value="INOSITOL MONOPHOSPHATASE"/>
    <property type="match status" value="1"/>
</dbReference>
<dbReference type="Gene3D" id="3.40.190.80">
    <property type="match status" value="1"/>
</dbReference>
<sequence>MATTVTEDYARLLPQLVEAVREAGELADSAHRDRPDGGTTVEEMMTAFAAVDGPVSGLLRDRTRMLRPEARWAEGEVGTRVADTGEWWVCDAVDGAVHYLQGLPYWSVTSTLVSGGRPVLSVVWAPRLDLLYTAVRGGGARLDGRPVAPSRKVLSAALATTSQPPWNTEPERAGTSLTAMLRRTLAVRNLGPTSLQIAQVGSGHVDVFWEFGRDASNLLPGSLVAAEAGALVTDATGREWTPDATSFVAAAPSLHGEVLDALAASAAGTC</sequence>
<accession>A0ABY4TI63</accession>
<keyword evidence="2" id="KW-1185">Reference proteome</keyword>
<dbReference type="PANTHER" id="PTHR20854:SF4">
    <property type="entry name" value="INOSITOL-1-MONOPHOSPHATASE-RELATED"/>
    <property type="match status" value="1"/>
</dbReference>
<dbReference type="SUPFAM" id="SSF56655">
    <property type="entry name" value="Carbohydrate phosphatase"/>
    <property type="match status" value="1"/>
</dbReference>
<gene>
    <name evidence="1" type="ORF">MW084_16820</name>
</gene>
<name>A0ABY4TI63_9ACTN</name>
<organism evidence="1 2">
    <name type="scientific">Streptomyces sudanensis</name>
    <dbReference type="NCBI Taxonomy" id="436397"/>
    <lineage>
        <taxon>Bacteria</taxon>
        <taxon>Bacillati</taxon>
        <taxon>Actinomycetota</taxon>
        <taxon>Actinomycetes</taxon>
        <taxon>Kitasatosporales</taxon>
        <taxon>Streptomycetaceae</taxon>
        <taxon>Streptomyces</taxon>
    </lineage>
</organism>
<dbReference type="EMBL" id="CP095474">
    <property type="protein sequence ID" value="URN17311.1"/>
    <property type="molecule type" value="Genomic_DNA"/>
</dbReference>
<reference evidence="1" key="1">
    <citation type="submission" date="2022-04" db="EMBL/GenBank/DDBJ databases">
        <title>Systematic whole-genome sequencing reveals an unexpected diversity among actinomycetoma pathogens and provides insights into their antibacterial susceptibilities.</title>
        <authorList>
            <person name="Watson A.K."/>
            <person name="Kepplinger B."/>
            <person name="Bakhiet S.M."/>
            <person name="Mhmoud N.A."/>
            <person name="Chapman J."/>
            <person name="Allenby N."/>
            <person name="Mickiewicz K."/>
            <person name="Goodfellow M."/>
            <person name="Fahal A.H."/>
            <person name="Errington J."/>
        </authorList>
    </citation>
    <scope>NUCLEOTIDE SEQUENCE</scope>
    <source>
        <strain evidence="1">SD 504</strain>
    </source>
</reference>
<dbReference type="Pfam" id="PF00459">
    <property type="entry name" value="Inositol_P"/>
    <property type="match status" value="1"/>
</dbReference>